<dbReference type="GO" id="GO:0043565">
    <property type="term" value="F:sequence-specific DNA binding"/>
    <property type="evidence" value="ECO:0007669"/>
    <property type="project" value="TreeGrafter"/>
</dbReference>
<dbReference type="PANTHER" id="PTHR36966:SF1">
    <property type="entry name" value="REP-ASSOCIATED TYROSINE TRANSPOSASE"/>
    <property type="match status" value="1"/>
</dbReference>
<dbReference type="Proteomes" id="UP000010816">
    <property type="component" value="Chromosome"/>
</dbReference>
<dbReference type="HOGENOM" id="CLU_068226_6_0_6"/>
<dbReference type="eggNOG" id="COG1943">
    <property type="taxonomic scope" value="Bacteria"/>
</dbReference>
<keyword evidence="3" id="KW-1185">Reference proteome</keyword>
<accession>L0H1X4</accession>
<dbReference type="InterPro" id="IPR002686">
    <property type="entry name" value="Transposase_17"/>
</dbReference>
<proteinExistence type="predicted"/>
<dbReference type="SMART" id="SM01321">
    <property type="entry name" value="Y1_Tnp"/>
    <property type="match status" value="1"/>
</dbReference>
<dbReference type="KEGG" id="tmb:Thimo_2885"/>
<protein>
    <submittedName>
        <fullName evidence="2">Transposase</fullName>
    </submittedName>
</protein>
<dbReference type="Gene3D" id="3.30.70.1290">
    <property type="entry name" value="Transposase IS200-like"/>
    <property type="match status" value="1"/>
</dbReference>
<evidence type="ECO:0000313" key="2">
    <source>
        <dbReference type="EMBL" id="AGA91584.1"/>
    </source>
</evidence>
<sequence>MRYRRVLIRGATYFFTVNLADRRSRLLIEHIDDLRAAVRDVKRAHPFEILAWVVLPEHMHAIWSLPPDDSDYSTRWNQIKGGFSRRIPADERGSASRSRKRERGIWQRRFWEHLIRDEKDLEQHLSYVHYNPVKHGHARQAADWPYSSFHLFVRREWLSLDWGCDADFQGGFGERG</sequence>
<dbReference type="Pfam" id="PF01797">
    <property type="entry name" value="Y1_Tnp"/>
    <property type="match status" value="1"/>
</dbReference>
<dbReference type="RefSeq" id="WP_015281715.1">
    <property type="nucleotide sequence ID" value="NC_019940.1"/>
</dbReference>
<name>L0H1X4_9GAMM</name>
<organism evidence="2 3">
    <name type="scientific">Thioflavicoccus mobilis 8321</name>
    <dbReference type="NCBI Taxonomy" id="765912"/>
    <lineage>
        <taxon>Bacteria</taxon>
        <taxon>Pseudomonadati</taxon>
        <taxon>Pseudomonadota</taxon>
        <taxon>Gammaproteobacteria</taxon>
        <taxon>Chromatiales</taxon>
        <taxon>Chromatiaceae</taxon>
        <taxon>Thioflavicoccus</taxon>
    </lineage>
</organism>
<dbReference type="InterPro" id="IPR036515">
    <property type="entry name" value="Transposase_17_sf"/>
</dbReference>
<dbReference type="GO" id="GO:0004803">
    <property type="term" value="F:transposase activity"/>
    <property type="evidence" value="ECO:0007669"/>
    <property type="project" value="InterPro"/>
</dbReference>
<evidence type="ECO:0000313" key="3">
    <source>
        <dbReference type="Proteomes" id="UP000010816"/>
    </source>
</evidence>
<dbReference type="OrthoDB" id="9794403at2"/>
<dbReference type="EMBL" id="CP003051">
    <property type="protein sequence ID" value="AGA91584.1"/>
    <property type="molecule type" value="Genomic_DNA"/>
</dbReference>
<feature type="domain" description="Transposase IS200-like" evidence="1">
    <location>
        <begin position="8"/>
        <end position="131"/>
    </location>
</feature>
<reference evidence="2 3" key="1">
    <citation type="submission" date="2011-09" db="EMBL/GenBank/DDBJ databases">
        <title>Complete sequence of chromosome of Thioflavicoccus mobilis 8321.</title>
        <authorList>
            <consortium name="US DOE Joint Genome Institute"/>
            <person name="Lucas S."/>
            <person name="Han J."/>
            <person name="Lapidus A."/>
            <person name="Cheng J.-F."/>
            <person name="Goodwin L."/>
            <person name="Pitluck S."/>
            <person name="Peters L."/>
            <person name="Ovchinnikova G."/>
            <person name="Lu M."/>
            <person name="Detter J.C."/>
            <person name="Han C."/>
            <person name="Tapia R."/>
            <person name="Land M."/>
            <person name="Hauser L."/>
            <person name="Kyrpides N."/>
            <person name="Ivanova N."/>
            <person name="Pagani I."/>
            <person name="Vogl K."/>
            <person name="Liu Z."/>
            <person name="Imhoff J."/>
            <person name="Thiel V."/>
            <person name="Frigaard N.-U."/>
            <person name="Bryant D."/>
            <person name="Woyke T."/>
        </authorList>
    </citation>
    <scope>NUCLEOTIDE SEQUENCE [LARGE SCALE GENOMIC DNA]</scope>
    <source>
        <strain evidence="2 3">8321</strain>
    </source>
</reference>
<dbReference type="GO" id="GO:0006313">
    <property type="term" value="P:DNA transposition"/>
    <property type="evidence" value="ECO:0007669"/>
    <property type="project" value="InterPro"/>
</dbReference>
<gene>
    <name evidence="2" type="ORF">Thimo_2885</name>
</gene>
<dbReference type="AlphaFoldDB" id="L0H1X4"/>
<dbReference type="InterPro" id="IPR052715">
    <property type="entry name" value="RAYT_transposase"/>
</dbReference>
<dbReference type="SUPFAM" id="SSF143422">
    <property type="entry name" value="Transposase IS200-like"/>
    <property type="match status" value="1"/>
</dbReference>
<evidence type="ECO:0000259" key="1">
    <source>
        <dbReference type="SMART" id="SM01321"/>
    </source>
</evidence>
<dbReference type="PANTHER" id="PTHR36966">
    <property type="entry name" value="REP-ASSOCIATED TYROSINE TRANSPOSASE"/>
    <property type="match status" value="1"/>
</dbReference>
<dbReference type="NCBIfam" id="NF047646">
    <property type="entry name" value="REP_Tyr_transpos"/>
    <property type="match status" value="1"/>
</dbReference>